<name>A0AAV7B4T3_ENGPU</name>
<gene>
    <name evidence="1" type="ORF">GDO81_013518</name>
</gene>
<accession>A0AAV7B4T3</accession>
<comment type="caution">
    <text evidence="1">The sequence shown here is derived from an EMBL/GenBank/DDBJ whole genome shotgun (WGS) entry which is preliminary data.</text>
</comment>
<evidence type="ECO:0000313" key="2">
    <source>
        <dbReference type="Proteomes" id="UP000824782"/>
    </source>
</evidence>
<organism evidence="1 2">
    <name type="scientific">Engystomops pustulosus</name>
    <name type="common">Tungara frog</name>
    <name type="synonym">Physalaemus pustulosus</name>
    <dbReference type="NCBI Taxonomy" id="76066"/>
    <lineage>
        <taxon>Eukaryota</taxon>
        <taxon>Metazoa</taxon>
        <taxon>Chordata</taxon>
        <taxon>Craniata</taxon>
        <taxon>Vertebrata</taxon>
        <taxon>Euteleostomi</taxon>
        <taxon>Amphibia</taxon>
        <taxon>Batrachia</taxon>
        <taxon>Anura</taxon>
        <taxon>Neobatrachia</taxon>
        <taxon>Hyloidea</taxon>
        <taxon>Leptodactylidae</taxon>
        <taxon>Leiuperinae</taxon>
        <taxon>Engystomops</taxon>
    </lineage>
</organism>
<reference evidence="1" key="1">
    <citation type="thesis" date="2020" institute="ProQuest LLC" country="789 East Eisenhower Parkway, Ann Arbor, MI, USA">
        <title>Comparative Genomics and Chromosome Evolution.</title>
        <authorList>
            <person name="Mudd A.B."/>
        </authorList>
    </citation>
    <scope>NUCLEOTIDE SEQUENCE</scope>
    <source>
        <strain evidence="1">237g6f4</strain>
        <tissue evidence="1">Blood</tissue>
    </source>
</reference>
<evidence type="ECO:0000313" key="1">
    <source>
        <dbReference type="EMBL" id="KAG8567148.1"/>
    </source>
</evidence>
<dbReference type="Proteomes" id="UP000824782">
    <property type="component" value="Unassembled WGS sequence"/>
</dbReference>
<proteinExistence type="predicted"/>
<dbReference type="EMBL" id="WNYA01000006">
    <property type="protein sequence ID" value="KAG8567148.1"/>
    <property type="molecule type" value="Genomic_DNA"/>
</dbReference>
<sequence>MISAKVRRMGSSLWFNGHCMTTSRTMFSSQESSMSNRLGEWKSMDKGVMTTPFTFPQECVYTQLLSSVPKRESGCQLSRSTCTPTSR</sequence>
<dbReference type="AlphaFoldDB" id="A0AAV7B4T3"/>
<protein>
    <submittedName>
        <fullName evidence="1">Uncharacterized protein</fullName>
    </submittedName>
</protein>
<keyword evidence="2" id="KW-1185">Reference proteome</keyword>